<accession>A0A3P1SWG5</accession>
<dbReference type="SUPFAM" id="SSF52540">
    <property type="entry name" value="P-loop containing nucleoside triphosphate hydrolases"/>
    <property type="match status" value="1"/>
</dbReference>
<dbReference type="RefSeq" id="WP_124924388.1">
    <property type="nucleotide sequence ID" value="NZ_BMOH01000001.1"/>
</dbReference>
<dbReference type="EMBL" id="RQXV01000001">
    <property type="protein sequence ID" value="RRD01315.1"/>
    <property type="molecule type" value="Genomic_DNA"/>
</dbReference>
<dbReference type="InterPro" id="IPR027417">
    <property type="entry name" value="P-loop_NTPase"/>
</dbReference>
<proteinExistence type="predicted"/>
<evidence type="ECO:0000313" key="1">
    <source>
        <dbReference type="EMBL" id="RRD01315.1"/>
    </source>
</evidence>
<name>A0A3P1SWG5_9GAMM</name>
<dbReference type="Proteomes" id="UP000267535">
    <property type="component" value="Unassembled WGS sequence"/>
</dbReference>
<comment type="caution">
    <text evidence="1">The sequence shown here is derived from an EMBL/GenBank/DDBJ whole genome shotgun (WGS) entry which is preliminary data.</text>
</comment>
<keyword evidence="2" id="KW-1185">Reference proteome</keyword>
<gene>
    <name evidence="1" type="ORF">EHS89_01770</name>
</gene>
<dbReference type="Gene3D" id="3.40.50.300">
    <property type="entry name" value="P-loop containing nucleotide triphosphate hydrolases"/>
    <property type="match status" value="1"/>
</dbReference>
<dbReference type="OrthoDB" id="547265at2"/>
<dbReference type="AlphaFoldDB" id="A0A3P1SWG5"/>
<reference evidence="1 2" key="1">
    <citation type="submission" date="2018-11" db="EMBL/GenBank/DDBJ databases">
        <title>The draft genome sequence of Amphritea balenae JAMM 1525T.</title>
        <authorList>
            <person name="Fang Z."/>
            <person name="Zhang Y."/>
            <person name="Han X."/>
        </authorList>
    </citation>
    <scope>NUCLEOTIDE SEQUENCE [LARGE SCALE GENOMIC DNA]</scope>
    <source>
        <strain evidence="1 2">JAMM 1525</strain>
    </source>
</reference>
<evidence type="ECO:0008006" key="3">
    <source>
        <dbReference type="Google" id="ProtNLM"/>
    </source>
</evidence>
<organism evidence="1 2">
    <name type="scientific">Amphritea balenae</name>
    <dbReference type="NCBI Taxonomy" id="452629"/>
    <lineage>
        <taxon>Bacteria</taxon>
        <taxon>Pseudomonadati</taxon>
        <taxon>Pseudomonadota</taxon>
        <taxon>Gammaproteobacteria</taxon>
        <taxon>Oceanospirillales</taxon>
        <taxon>Oceanospirillaceae</taxon>
        <taxon>Amphritea</taxon>
    </lineage>
</organism>
<evidence type="ECO:0000313" key="2">
    <source>
        <dbReference type="Proteomes" id="UP000267535"/>
    </source>
</evidence>
<protein>
    <recommendedName>
        <fullName evidence="3">Sulfotransferase domain-containing protein</fullName>
    </recommendedName>
</protein>
<sequence>MRKVKVYVHLGMPKTGTSALQSLLYHNRNKLKKCGFYYPDFGQKQHYPFVRALSEEAGSPSVFPGGGDQLSVSGFVKKIKRDIKKFKIHTVILSSEFFFDYAGLTPDRDDRAIGQALPFFKNVAQIINNNFHDFDVQIVTWLRRQDDWLMSMYNNVVKAHNFRNTFDHFERKQVAPFYGSILSQWGDVFGDDNINVFVYQKGKPEFNVISTFLNFIDGPIVDDLEQPEKNVREGNIGLPRDLMIIKREFNRGLSLPAPKVRAQLEDHFFTLADQPRFKNFDQPLLSPQKRLSIIEFFNEENQIVVDRFMKDRSGRDLFEYSSEEFNDWKGLNGIDPVAMNSVYAGIITMLMKKINYLEGEILDIKSKRF</sequence>